<comment type="caution">
    <text evidence="2">The sequence shown here is derived from an EMBL/GenBank/DDBJ whole genome shotgun (WGS) entry which is preliminary data.</text>
</comment>
<keyword evidence="3" id="KW-1185">Reference proteome</keyword>
<gene>
    <name evidence="2" type="ORF">ElyMa_005689700</name>
</gene>
<name>A0AAV4FFQ1_9GAST</name>
<accession>A0AAV4FFQ1</accession>
<protein>
    <submittedName>
        <fullName evidence="2">UBX domain-containing protein 4</fullName>
    </submittedName>
</protein>
<dbReference type="EMBL" id="BMAT01011387">
    <property type="protein sequence ID" value="GFR71851.1"/>
    <property type="molecule type" value="Genomic_DNA"/>
</dbReference>
<dbReference type="AlphaFoldDB" id="A0AAV4FFQ1"/>
<proteinExistence type="predicted"/>
<sequence>MTHDDNGSEEFTDRFIQDEGDSGMKKAGPATRRFAGASGGSQHMPFEELDRFMGSAASHTSNNVGSMGNALSRGGDSGGLTMTGLVRTNSRVSLVDFTATDIIQHLMSRDDIKSCDYCCIVFGDPAMYYLHRCMHDKMDVRRCNLCGKMATDKYDFMAHWLSQHK</sequence>
<evidence type="ECO:0000313" key="2">
    <source>
        <dbReference type="EMBL" id="GFR71851.1"/>
    </source>
</evidence>
<evidence type="ECO:0000256" key="1">
    <source>
        <dbReference type="SAM" id="MobiDB-lite"/>
    </source>
</evidence>
<feature type="region of interest" description="Disordered" evidence="1">
    <location>
        <begin position="1"/>
        <end position="40"/>
    </location>
</feature>
<dbReference type="SUPFAM" id="SSF57667">
    <property type="entry name" value="beta-beta-alpha zinc fingers"/>
    <property type="match status" value="1"/>
</dbReference>
<dbReference type="Proteomes" id="UP000762676">
    <property type="component" value="Unassembled WGS sequence"/>
</dbReference>
<dbReference type="InterPro" id="IPR036236">
    <property type="entry name" value="Znf_C2H2_sf"/>
</dbReference>
<reference evidence="2 3" key="1">
    <citation type="journal article" date="2021" name="Elife">
        <title>Chloroplast acquisition without the gene transfer in kleptoplastic sea slugs, Plakobranchus ocellatus.</title>
        <authorList>
            <person name="Maeda T."/>
            <person name="Takahashi S."/>
            <person name="Yoshida T."/>
            <person name="Shimamura S."/>
            <person name="Takaki Y."/>
            <person name="Nagai Y."/>
            <person name="Toyoda A."/>
            <person name="Suzuki Y."/>
            <person name="Arimoto A."/>
            <person name="Ishii H."/>
            <person name="Satoh N."/>
            <person name="Nishiyama T."/>
            <person name="Hasebe M."/>
            <person name="Maruyama T."/>
            <person name="Minagawa J."/>
            <person name="Obokata J."/>
            <person name="Shigenobu S."/>
        </authorList>
    </citation>
    <scope>NUCLEOTIDE SEQUENCE [LARGE SCALE GENOMIC DNA]</scope>
</reference>
<organism evidence="2 3">
    <name type="scientific">Elysia marginata</name>
    <dbReference type="NCBI Taxonomy" id="1093978"/>
    <lineage>
        <taxon>Eukaryota</taxon>
        <taxon>Metazoa</taxon>
        <taxon>Spiralia</taxon>
        <taxon>Lophotrochozoa</taxon>
        <taxon>Mollusca</taxon>
        <taxon>Gastropoda</taxon>
        <taxon>Heterobranchia</taxon>
        <taxon>Euthyneura</taxon>
        <taxon>Panpulmonata</taxon>
        <taxon>Sacoglossa</taxon>
        <taxon>Placobranchoidea</taxon>
        <taxon>Plakobranchidae</taxon>
        <taxon>Elysia</taxon>
    </lineage>
</organism>
<evidence type="ECO:0000313" key="3">
    <source>
        <dbReference type="Proteomes" id="UP000762676"/>
    </source>
</evidence>
<feature type="compositionally biased region" description="Basic and acidic residues" evidence="1">
    <location>
        <begin position="1"/>
        <end position="17"/>
    </location>
</feature>